<evidence type="ECO:0000256" key="3">
    <source>
        <dbReference type="PROSITE-ProRule" id="PRU10007"/>
    </source>
</evidence>
<dbReference type="PANTHER" id="PTHR42804">
    <property type="entry name" value="ALDEHYDE DEHYDROGENASE"/>
    <property type="match status" value="1"/>
</dbReference>
<dbReference type="Gene3D" id="3.40.605.10">
    <property type="entry name" value="Aldehyde Dehydrogenase, Chain A, domain 1"/>
    <property type="match status" value="1"/>
</dbReference>
<dbReference type="Pfam" id="PF00171">
    <property type="entry name" value="Aldedh"/>
    <property type="match status" value="1"/>
</dbReference>
<dbReference type="InterPro" id="IPR026460">
    <property type="entry name" value="Aldehyde_dehydrogenase_Rv0768"/>
</dbReference>
<evidence type="ECO:0000313" key="7">
    <source>
        <dbReference type="Proteomes" id="UP001597068"/>
    </source>
</evidence>
<dbReference type="Proteomes" id="UP001597068">
    <property type="component" value="Unassembled WGS sequence"/>
</dbReference>
<dbReference type="Gene3D" id="3.40.309.10">
    <property type="entry name" value="Aldehyde Dehydrogenase, Chain A, domain 2"/>
    <property type="match status" value="1"/>
</dbReference>
<evidence type="ECO:0000256" key="2">
    <source>
        <dbReference type="ARBA" id="ARBA00023002"/>
    </source>
</evidence>
<dbReference type="PANTHER" id="PTHR42804:SF1">
    <property type="entry name" value="ALDEHYDE DEHYDROGENASE-RELATED"/>
    <property type="match status" value="1"/>
</dbReference>
<dbReference type="GO" id="GO:0016491">
    <property type="term" value="F:oxidoreductase activity"/>
    <property type="evidence" value="ECO:0007669"/>
    <property type="project" value="UniProtKB-KW"/>
</dbReference>
<accession>A0ABW3G268</accession>
<dbReference type="EMBL" id="JBHTIL010000001">
    <property type="protein sequence ID" value="MFD0924571.1"/>
    <property type="molecule type" value="Genomic_DNA"/>
</dbReference>
<dbReference type="InterPro" id="IPR015590">
    <property type="entry name" value="Aldehyde_DH_dom"/>
</dbReference>
<dbReference type="SUPFAM" id="SSF53720">
    <property type="entry name" value="ALDH-like"/>
    <property type="match status" value="1"/>
</dbReference>
<dbReference type="PROSITE" id="PS00687">
    <property type="entry name" value="ALDEHYDE_DEHYDR_GLU"/>
    <property type="match status" value="1"/>
</dbReference>
<organism evidence="6 7">
    <name type="scientific">Williamsia deligens</name>
    <dbReference type="NCBI Taxonomy" id="321325"/>
    <lineage>
        <taxon>Bacteria</taxon>
        <taxon>Bacillati</taxon>
        <taxon>Actinomycetota</taxon>
        <taxon>Actinomycetes</taxon>
        <taxon>Mycobacteriales</taxon>
        <taxon>Nocardiaceae</taxon>
        <taxon>Williamsia</taxon>
    </lineage>
</organism>
<proteinExistence type="inferred from homology"/>
<evidence type="ECO:0000256" key="4">
    <source>
        <dbReference type="RuleBase" id="RU003345"/>
    </source>
</evidence>
<evidence type="ECO:0000259" key="5">
    <source>
        <dbReference type="Pfam" id="PF00171"/>
    </source>
</evidence>
<gene>
    <name evidence="6" type="ORF">ACFQ04_02355</name>
</gene>
<keyword evidence="2 4" id="KW-0560">Oxidoreductase</keyword>
<dbReference type="EC" id="1.2.1.-" evidence="6"/>
<dbReference type="RefSeq" id="WP_253647407.1">
    <property type="nucleotide sequence ID" value="NZ_BAAAMO010000002.1"/>
</dbReference>
<comment type="similarity">
    <text evidence="1 4">Belongs to the aldehyde dehydrogenase family.</text>
</comment>
<comment type="caution">
    <text evidence="6">The sequence shown here is derived from an EMBL/GenBank/DDBJ whole genome shotgun (WGS) entry which is preliminary data.</text>
</comment>
<dbReference type="NCBIfam" id="TIGR04284">
    <property type="entry name" value="aldehy_Rv0768"/>
    <property type="match status" value="1"/>
</dbReference>
<evidence type="ECO:0000256" key="1">
    <source>
        <dbReference type="ARBA" id="ARBA00009986"/>
    </source>
</evidence>
<dbReference type="CDD" id="cd07089">
    <property type="entry name" value="ALDH_CddD-AldA-like"/>
    <property type="match status" value="1"/>
</dbReference>
<name>A0ABW3G268_9NOCA</name>
<protein>
    <submittedName>
        <fullName evidence="6">Aldehyde dehydrogenase</fullName>
        <ecNumber evidence="6">1.2.1.-</ecNumber>
    </submittedName>
</protein>
<reference evidence="7" key="1">
    <citation type="journal article" date="2019" name="Int. J. Syst. Evol. Microbiol.">
        <title>The Global Catalogue of Microorganisms (GCM) 10K type strain sequencing project: providing services to taxonomists for standard genome sequencing and annotation.</title>
        <authorList>
            <consortium name="The Broad Institute Genomics Platform"/>
            <consortium name="The Broad Institute Genome Sequencing Center for Infectious Disease"/>
            <person name="Wu L."/>
            <person name="Ma J."/>
        </authorList>
    </citation>
    <scope>NUCLEOTIDE SEQUENCE [LARGE SCALE GENOMIC DNA]</scope>
    <source>
        <strain evidence="7">CCUG 50873</strain>
    </source>
</reference>
<dbReference type="InterPro" id="IPR016161">
    <property type="entry name" value="Ald_DH/histidinol_DH"/>
</dbReference>
<feature type="active site" evidence="3">
    <location>
        <position position="270"/>
    </location>
</feature>
<dbReference type="InterPro" id="IPR016163">
    <property type="entry name" value="Ald_DH_C"/>
</dbReference>
<dbReference type="InterPro" id="IPR016162">
    <property type="entry name" value="Ald_DH_N"/>
</dbReference>
<dbReference type="InterPro" id="IPR029510">
    <property type="entry name" value="Ald_DH_CS_GLU"/>
</dbReference>
<keyword evidence="7" id="KW-1185">Reference proteome</keyword>
<sequence>MSTATHPPEETAGLVPDGTSRLLIDGQLVPGSGGTFAVTDPTTEEVVGHAADATAADMDAAIAAARTAFDTTTWSTDHTFRAHCLRQLRDALQGHIEELRDITIAEVGAPRMLTSGPQLEGPIADLGYFADLAESYSWRTDLGQASPMGMPTTRYTQREAIGVVGAITPWNFPHQINFAKIGPALAAGCTVVLKPAPDTPWCAAVVGAIAARETDIPAGVLNVVTSTDHQLGAQLCTDPRVDLVSFTGSTDTGRRVMATAAASLKKVFLELGGKSAFIVLDDADFPSACAMAGIGVSIHAGQGCAITTRLLVPRERYDEAIAAVRDTMAGIVPDDPRRGGTMCGPLISAVQRDRVQSYIDLAVAEGGTVEVGGGRPAGRKKGFFIEPTLISGLDNSSRAAQEEIFGPVLVVIPHDGDDDAIRLANDSAYGLSGMVYGTDPARIQHVVDGVRTGTMGVNGGVWYSADVPFGGYKASGIGREMGVAGFEEYLETKSVATPAG</sequence>
<feature type="domain" description="Aldehyde dehydrogenase" evidence="5">
    <location>
        <begin position="31"/>
        <end position="495"/>
    </location>
</feature>
<evidence type="ECO:0000313" key="6">
    <source>
        <dbReference type="EMBL" id="MFD0924571.1"/>
    </source>
</evidence>